<evidence type="ECO:0000259" key="2">
    <source>
        <dbReference type="Pfam" id="PF20231"/>
    </source>
</evidence>
<feature type="compositionally biased region" description="Low complexity" evidence="1">
    <location>
        <begin position="27"/>
        <end position="39"/>
    </location>
</feature>
<feature type="region of interest" description="Disordered" evidence="1">
    <location>
        <begin position="1"/>
        <end position="49"/>
    </location>
</feature>
<sequence>MDIFNTQDYNRNEPNDSDSESEAPFETSSDSSTDTNSNSPSGVMPQTPFSISSESTLYEIEEEHLLEHPSASSIQPKVREVLKYLDSKNFKIIDFLDGLSWGDMACTQDPKIRTERSLLLNSPKLGDILHRWCCPPRPAGSSKARPKGAFPTMHEFAVGHIGKEVDQELEQISALLKSPTAIDVEENTLTNTSFEKIAAEMEKSMPTLWKLLDIFLYRNSQRKRNQTKTSSEKIKVIFISVLSYSRSHHRNRFQKLLAIYLKFKGISAKGFDTLHAMGLTMSHKWTCDVVERISTNCMKEVQELINNVPSLLSYDNLQLALRVFSQRLDHQGEFGNGTAATVYFKRDARMFTEITNKNLQKHRAQGQKNPLTALDILLLGQSSANCLQEFAIHYILRFLLDSPEFNIKLYGARNSPLFNAPPPVDALPCGPAHRTLQYLLGTVNIPKASYEDNERLVREWISQLGWNTLEEHQKTGQQRLMVWCGDQLTVDRLRGLFKFHAEDNNSFERLDFSIFVFGWLHCQMAFANSLYKQYFGTTQGRGLHQAFVLLQKKGLSKLQTKGPFHHDLQETLYEVAEAHFLEDWLEVTKARNIAELRNYTPLELVTHAKHILVHRASSQALNAMEHRKEEDRDEQLQQIIMWNCDILQYIILDHAISSGDVGLIEHMLPYLFFQFHGGGNGKYATEIIELLQGLHREWPPEVCDFVRHHCWVINTTGKPNMFCAVDKAQEHNIKDMKVTYRSEGPNIKWEYFKKLHPAIHIIRLVTDHIEKEFGTLARGKSHTVPLRDKDIAALRSSYQESGYHKYH</sequence>
<accession>A0A8H7XR18</accession>
<reference evidence="3" key="1">
    <citation type="submission" date="2021-02" db="EMBL/GenBank/DDBJ databases">
        <title>Psilocybe cubensis genome.</title>
        <authorList>
            <person name="Mckernan K.J."/>
            <person name="Crawford S."/>
            <person name="Trippe A."/>
            <person name="Kane L.T."/>
            <person name="Mclaughlin S."/>
        </authorList>
    </citation>
    <scope>NUCLEOTIDE SEQUENCE [LARGE SCALE GENOMIC DNA]</scope>
    <source>
        <strain evidence="3">MGC-MH-2018</strain>
    </source>
</reference>
<name>A0A8H7XR18_PSICU</name>
<feature type="domain" description="DUF6589" evidence="2">
    <location>
        <begin position="367"/>
        <end position="782"/>
    </location>
</feature>
<dbReference type="InterPro" id="IPR046496">
    <property type="entry name" value="DUF6589"/>
</dbReference>
<gene>
    <name evidence="3" type="ORF">JR316_010624</name>
</gene>
<dbReference type="AlphaFoldDB" id="A0A8H7XR18"/>
<proteinExistence type="predicted"/>
<dbReference type="Pfam" id="PF20231">
    <property type="entry name" value="DUF6589"/>
    <property type="match status" value="1"/>
</dbReference>
<dbReference type="EMBL" id="JAFIQS010000012">
    <property type="protein sequence ID" value="KAG5164130.1"/>
    <property type="molecule type" value="Genomic_DNA"/>
</dbReference>
<organism evidence="3">
    <name type="scientific">Psilocybe cubensis</name>
    <name type="common">Psychedelic mushroom</name>
    <name type="synonym">Stropharia cubensis</name>
    <dbReference type="NCBI Taxonomy" id="181762"/>
    <lineage>
        <taxon>Eukaryota</taxon>
        <taxon>Fungi</taxon>
        <taxon>Dikarya</taxon>
        <taxon>Basidiomycota</taxon>
        <taxon>Agaricomycotina</taxon>
        <taxon>Agaricomycetes</taxon>
        <taxon>Agaricomycetidae</taxon>
        <taxon>Agaricales</taxon>
        <taxon>Agaricineae</taxon>
        <taxon>Strophariaceae</taxon>
        <taxon>Psilocybe</taxon>
    </lineage>
</organism>
<evidence type="ECO:0000256" key="1">
    <source>
        <dbReference type="SAM" id="MobiDB-lite"/>
    </source>
</evidence>
<evidence type="ECO:0000313" key="3">
    <source>
        <dbReference type="EMBL" id="KAG5164130.1"/>
    </source>
</evidence>
<comment type="caution">
    <text evidence="3">The sequence shown here is derived from an EMBL/GenBank/DDBJ whole genome shotgun (WGS) entry which is preliminary data.</text>
</comment>
<protein>
    <recommendedName>
        <fullName evidence="2">DUF6589 domain-containing protein</fullName>
    </recommendedName>
</protein>